<dbReference type="AlphaFoldDB" id="A0A6J6U442"/>
<sequence>MPFSTFIAPNAIFCLVDRPDVLREVLAETGTTQSRLSQLSGVKQPSLSQMLSGRIEMSDEMLDRLLSCVGYRLEVVRRPVRVQLDRSSRRRWRMHQLLVSQLSPETLKQWTPTIRRNLRQLRRDSRGEPHMSNLDRWQRLVSSGDVRGLRLVMTGLDTDSIQMREVSPLGGLLSEGDRQHVLEEMLR</sequence>
<proteinExistence type="predicted"/>
<dbReference type="Gene3D" id="1.10.260.40">
    <property type="entry name" value="lambda repressor-like DNA-binding domains"/>
    <property type="match status" value="1"/>
</dbReference>
<dbReference type="InterPro" id="IPR010982">
    <property type="entry name" value="Lambda_DNA-bd_dom_sf"/>
</dbReference>
<gene>
    <name evidence="2" type="ORF">UFOPK2786_01400</name>
</gene>
<protein>
    <submittedName>
        <fullName evidence="2">Unannotated protein</fullName>
    </submittedName>
</protein>
<dbReference type="PROSITE" id="PS50943">
    <property type="entry name" value="HTH_CROC1"/>
    <property type="match status" value="1"/>
</dbReference>
<dbReference type="InterPro" id="IPR001387">
    <property type="entry name" value="Cro/C1-type_HTH"/>
</dbReference>
<organism evidence="2">
    <name type="scientific">freshwater metagenome</name>
    <dbReference type="NCBI Taxonomy" id="449393"/>
    <lineage>
        <taxon>unclassified sequences</taxon>
        <taxon>metagenomes</taxon>
        <taxon>ecological metagenomes</taxon>
    </lineage>
</organism>
<dbReference type="EMBL" id="CAEZYW010000240">
    <property type="protein sequence ID" value="CAB4753139.1"/>
    <property type="molecule type" value="Genomic_DNA"/>
</dbReference>
<feature type="domain" description="HTH cro/C1-type" evidence="1">
    <location>
        <begin position="22"/>
        <end position="76"/>
    </location>
</feature>
<dbReference type="GO" id="GO:0003677">
    <property type="term" value="F:DNA binding"/>
    <property type="evidence" value="ECO:0007669"/>
    <property type="project" value="InterPro"/>
</dbReference>
<dbReference type="CDD" id="cd00093">
    <property type="entry name" value="HTH_XRE"/>
    <property type="match status" value="1"/>
</dbReference>
<evidence type="ECO:0000259" key="1">
    <source>
        <dbReference type="PROSITE" id="PS50943"/>
    </source>
</evidence>
<dbReference type="Pfam" id="PF01381">
    <property type="entry name" value="HTH_3"/>
    <property type="match status" value="1"/>
</dbReference>
<evidence type="ECO:0000313" key="2">
    <source>
        <dbReference type="EMBL" id="CAB4753139.1"/>
    </source>
</evidence>
<name>A0A6J6U442_9ZZZZ</name>
<dbReference type="SUPFAM" id="SSF47413">
    <property type="entry name" value="lambda repressor-like DNA-binding domains"/>
    <property type="match status" value="1"/>
</dbReference>
<dbReference type="SMART" id="SM00530">
    <property type="entry name" value="HTH_XRE"/>
    <property type="match status" value="1"/>
</dbReference>
<accession>A0A6J6U442</accession>
<reference evidence="2" key="1">
    <citation type="submission" date="2020-05" db="EMBL/GenBank/DDBJ databases">
        <authorList>
            <person name="Chiriac C."/>
            <person name="Salcher M."/>
            <person name="Ghai R."/>
            <person name="Kavagutti S V."/>
        </authorList>
    </citation>
    <scope>NUCLEOTIDE SEQUENCE</scope>
</reference>